<dbReference type="AlphaFoldDB" id="A0A5N5WRW3"/>
<evidence type="ECO:0000313" key="2">
    <source>
        <dbReference type="Proteomes" id="UP000326565"/>
    </source>
</evidence>
<sequence>MFRCASRSFPSLYSTRSACTARYFHQVTTDFINYDGRGNLVTRRVPIIIGSPGETYVLIESSVGTALRAASPLASTSAACAEDRCKLTFFHDSQHFGFGSSSYPRLYIPGQIPRQTELNTSPATLFLSGKMHEIVLDGTLDASFAENASATGRNLEHVLDELKDM</sequence>
<protein>
    <submittedName>
        <fullName evidence="1">Uncharacterized protein</fullName>
    </submittedName>
</protein>
<dbReference type="EMBL" id="ML732324">
    <property type="protein sequence ID" value="KAB8069842.1"/>
    <property type="molecule type" value="Genomic_DNA"/>
</dbReference>
<evidence type="ECO:0000313" key="1">
    <source>
        <dbReference type="EMBL" id="KAB8069842.1"/>
    </source>
</evidence>
<organism evidence="1 2">
    <name type="scientific">Aspergillus leporis</name>
    <dbReference type="NCBI Taxonomy" id="41062"/>
    <lineage>
        <taxon>Eukaryota</taxon>
        <taxon>Fungi</taxon>
        <taxon>Dikarya</taxon>
        <taxon>Ascomycota</taxon>
        <taxon>Pezizomycotina</taxon>
        <taxon>Eurotiomycetes</taxon>
        <taxon>Eurotiomycetidae</taxon>
        <taxon>Eurotiales</taxon>
        <taxon>Aspergillaceae</taxon>
        <taxon>Aspergillus</taxon>
        <taxon>Aspergillus subgen. Circumdati</taxon>
    </lineage>
</organism>
<gene>
    <name evidence="1" type="ORF">BDV29DRAFT_182018</name>
</gene>
<keyword evidence="2" id="KW-1185">Reference proteome</keyword>
<reference evidence="1 2" key="1">
    <citation type="submission" date="2019-04" db="EMBL/GenBank/DDBJ databases">
        <title>Friends and foes A comparative genomics study of 23 Aspergillus species from section Flavi.</title>
        <authorList>
            <consortium name="DOE Joint Genome Institute"/>
            <person name="Kjaerbolling I."/>
            <person name="Vesth T."/>
            <person name="Frisvad J.C."/>
            <person name="Nybo J.L."/>
            <person name="Theobald S."/>
            <person name="Kildgaard S."/>
            <person name="Isbrandt T."/>
            <person name="Kuo A."/>
            <person name="Sato A."/>
            <person name="Lyhne E.K."/>
            <person name="Kogle M.E."/>
            <person name="Wiebenga A."/>
            <person name="Kun R.S."/>
            <person name="Lubbers R.J."/>
            <person name="Makela M.R."/>
            <person name="Barry K."/>
            <person name="Chovatia M."/>
            <person name="Clum A."/>
            <person name="Daum C."/>
            <person name="Haridas S."/>
            <person name="He G."/>
            <person name="LaButti K."/>
            <person name="Lipzen A."/>
            <person name="Mondo S."/>
            <person name="Riley R."/>
            <person name="Salamov A."/>
            <person name="Simmons B.A."/>
            <person name="Magnuson J.K."/>
            <person name="Henrissat B."/>
            <person name="Mortensen U.H."/>
            <person name="Larsen T.O."/>
            <person name="Devries R.P."/>
            <person name="Grigoriev I.V."/>
            <person name="Machida M."/>
            <person name="Baker S.E."/>
            <person name="Andersen M.R."/>
        </authorList>
    </citation>
    <scope>NUCLEOTIDE SEQUENCE [LARGE SCALE GENOMIC DNA]</scope>
    <source>
        <strain evidence="1 2">CBS 151.66</strain>
    </source>
</reference>
<accession>A0A5N5WRW3</accession>
<proteinExistence type="predicted"/>
<name>A0A5N5WRW3_9EURO</name>
<dbReference type="OrthoDB" id="5330139at2759"/>
<dbReference type="Proteomes" id="UP000326565">
    <property type="component" value="Unassembled WGS sequence"/>
</dbReference>